<comment type="caution">
    <text evidence="1">The sequence shown here is derived from an EMBL/GenBank/DDBJ whole genome shotgun (WGS) entry which is preliminary data.</text>
</comment>
<proteinExistence type="predicted"/>
<gene>
    <name evidence="1" type="ORF">BSTOLATCC_MIC51006</name>
</gene>
<keyword evidence="2" id="KW-1185">Reference proteome</keyword>
<accession>A0AAU9K8Y2</accession>
<evidence type="ECO:0008006" key="3">
    <source>
        <dbReference type="Google" id="ProtNLM"/>
    </source>
</evidence>
<dbReference type="EMBL" id="CAJZBQ010000051">
    <property type="protein sequence ID" value="CAG9330414.1"/>
    <property type="molecule type" value="Genomic_DNA"/>
</dbReference>
<name>A0AAU9K8Y2_9CILI</name>
<evidence type="ECO:0000313" key="1">
    <source>
        <dbReference type="EMBL" id="CAG9330414.1"/>
    </source>
</evidence>
<dbReference type="AlphaFoldDB" id="A0AAU9K8Y2"/>
<dbReference type="Proteomes" id="UP001162131">
    <property type="component" value="Unassembled WGS sequence"/>
</dbReference>
<protein>
    <recommendedName>
        <fullName evidence="3">Elongator complex protein 5</fullName>
    </recommendedName>
</protein>
<reference evidence="1" key="1">
    <citation type="submission" date="2021-09" db="EMBL/GenBank/DDBJ databases">
        <authorList>
            <consortium name="AG Swart"/>
            <person name="Singh M."/>
            <person name="Singh A."/>
            <person name="Seah K."/>
            <person name="Emmerich C."/>
        </authorList>
    </citation>
    <scope>NUCLEOTIDE SEQUENCE</scope>
    <source>
        <strain evidence="1">ATCC30299</strain>
    </source>
</reference>
<organism evidence="1 2">
    <name type="scientific">Blepharisma stoltei</name>
    <dbReference type="NCBI Taxonomy" id="1481888"/>
    <lineage>
        <taxon>Eukaryota</taxon>
        <taxon>Sar</taxon>
        <taxon>Alveolata</taxon>
        <taxon>Ciliophora</taxon>
        <taxon>Postciliodesmatophora</taxon>
        <taxon>Heterotrichea</taxon>
        <taxon>Heterotrichida</taxon>
        <taxon>Blepharismidae</taxon>
        <taxon>Blepharisma</taxon>
    </lineage>
</organism>
<sequence>MVLLAHILNAGLSNSLSELVIFQEDSRFTGIAKLLWANSVKEITKKSQAIVLITDISSLRFIDYLDLPVQEASDPISSSCIINLIPNINKKFKIDPEIFSNDSIICIDNLEQAGHWIGEPSLLKTIDKRIKLRKSIYAVVNTNYLDKKLDSSYLSKSAILVQVKKYSRGSGVCECFHSRSNFKFTKETCGFTLSGAHVTPKRIAESASKAAAPKTTFRLDTSEEEKKMREITPLPYERKDRLITVEPEDYIESDEEGDEDETF</sequence>
<evidence type="ECO:0000313" key="2">
    <source>
        <dbReference type="Proteomes" id="UP001162131"/>
    </source>
</evidence>